<keyword evidence="4 6" id="KW-0472">Membrane</keyword>
<feature type="transmembrane region" description="Helical" evidence="6">
    <location>
        <begin position="242"/>
        <end position="269"/>
    </location>
</feature>
<accession>A0ABQ1MEP4</accession>
<evidence type="ECO:0000256" key="2">
    <source>
        <dbReference type="ARBA" id="ARBA00022692"/>
    </source>
</evidence>
<dbReference type="Proteomes" id="UP000597338">
    <property type="component" value="Unassembled WGS sequence"/>
</dbReference>
<organism evidence="8 9">
    <name type="scientific">Parapedobacter defluvii</name>
    <dbReference type="NCBI Taxonomy" id="2045106"/>
    <lineage>
        <taxon>Bacteria</taxon>
        <taxon>Pseudomonadati</taxon>
        <taxon>Bacteroidota</taxon>
        <taxon>Sphingobacteriia</taxon>
        <taxon>Sphingobacteriales</taxon>
        <taxon>Sphingobacteriaceae</taxon>
        <taxon>Parapedobacter</taxon>
    </lineage>
</organism>
<feature type="domain" description="HTTM-like" evidence="7">
    <location>
        <begin position="8"/>
        <end position="278"/>
    </location>
</feature>
<feature type="transmembrane region" description="Helical" evidence="6">
    <location>
        <begin position="12"/>
        <end position="32"/>
    </location>
</feature>
<protein>
    <recommendedName>
        <fullName evidence="7">HTTM-like domain-containing protein</fullName>
    </recommendedName>
</protein>
<evidence type="ECO:0000256" key="4">
    <source>
        <dbReference type="ARBA" id="ARBA00023136"/>
    </source>
</evidence>
<evidence type="ECO:0000256" key="6">
    <source>
        <dbReference type="SAM" id="Phobius"/>
    </source>
</evidence>
<proteinExistence type="predicted"/>
<dbReference type="EMBL" id="BMIK01000013">
    <property type="protein sequence ID" value="GGC38493.1"/>
    <property type="molecule type" value="Genomic_DNA"/>
</dbReference>
<keyword evidence="2 6" id="KW-0812">Transmembrane</keyword>
<keyword evidence="3 6" id="KW-1133">Transmembrane helix</keyword>
<dbReference type="SMART" id="SM00752">
    <property type="entry name" value="HTTM"/>
    <property type="match status" value="1"/>
</dbReference>
<feature type="transmembrane region" description="Helical" evidence="6">
    <location>
        <begin position="106"/>
        <end position="121"/>
    </location>
</feature>
<dbReference type="RefSeq" id="WP_188752584.1">
    <property type="nucleotide sequence ID" value="NZ_BMIK01000013.1"/>
</dbReference>
<keyword evidence="9" id="KW-1185">Reference proteome</keyword>
<reference evidence="9" key="1">
    <citation type="journal article" date="2019" name="Int. J. Syst. Evol. Microbiol.">
        <title>The Global Catalogue of Microorganisms (GCM) 10K type strain sequencing project: providing services to taxonomists for standard genome sequencing and annotation.</title>
        <authorList>
            <consortium name="The Broad Institute Genomics Platform"/>
            <consortium name="The Broad Institute Genome Sequencing Center for Infectious Disease"/>
            <person name="Wu L."/>
            <person name="Ma J."/>
        </authorList>
    </citation>
    <scope>NUCLEOTIDE SEQUENCE [LARGE SCALE GENOMIC DNA]</scope>
    <source>
        <strain evidence="9">CGMCC 1.15342</strain>
    </source>
</reference>
<feature type="compositionally biased region" description="Polar residues" evidence="5">
    <location>
        <begin position="294"/>
        <end position="304"/>
    </location>
</feature>
<dbReference type="PANTHER" id="PTHR39535">
    <property type="entry name" value="SPORULATION-DELAYING PROTEIN SDPB"/>
    <property type="match status" value="1"/>
</dbReference>
<dbReference type="InterPro" id="IPR052964">
    <property type="entry name" value="Sporulation_signal_mat"/>
</dbReference>
<sequence>MLTHFFFKKPVGGNYLQLLRIGTGSVLLFAVLELWPDFDALYGPDGVLPHSLVMEIQSAVGLSYPTILQEIHSVTAWPYAVLTHGTVTLYAILCILLAFARRLHRIVAAALLLLHSSLFTVQPLYSYGFDFLGSVALFYCLLAPRRPSSSWARPWLRVLQLHLCLIYFFSGAGKALGHTWRNGAALYKALGVPAMPPLLPLDTALPTLGEYPFAFAIGGWAVIILELGYAAGIWWRRTYSLFLYGAISLHAAIALLLGLYHFSLLMIVFNYCAFWTDPPAQYGNRQDGTPEAAKSTSTGYRPVM</sequence>
<feature type="transmembrane region" description="Helical" evidence="6">
    <location>
        <begin position="76"/>
        <end position="99"/>
    </location>
</feature>
<evidence type="ECO:0000313" key="9">
    <source>
        <dbReference type="Proteomes" id="UP000597338"/>
    </source>
</evidence>
<evidence type="ECO:0000256" key="5">
    <source>
        <dbReference type="SAM" id="MobiDB-lite"/>
    </source>
</evidence>
<gene>
    <name evidence="8" type="ORF">GCM10011386_33240</name>
</gene>
<evidence type="ECO:0000313" key="8">
    <source>
        <dbReference type="EMBL" id="GGC38493.1"/>
    </source>
</evidence>
<evidence type="ECO:0000256" key="1">
    <source>
        <dbReference type="ARBA" id="ARBA00004127"/>
    </source>
</evidence>
<comment type="caution">
    <text evidence="8">The sequence shown here is derived from an EMBL/GenBank/DDBJ whole genome shotgun (WGS) entry which is preliminary data.</text>
</comment>
<dbReference type="PANTHER" id="PTHR39535:SF2">
    <property type="entry name" value="HTTM DOMAIN-CONTAINING PROTEIN"/>
    <property type="match status" value="1"/>
</dbReference>
<comment type="subcellular location">
    <subcellularLocation>
        <location evidence="1">Endomembrane system</location>
        <topology evidence="1">Multi-pass membrane protein</topology>
    </subcellularLocation>
</comment>
<dbReference type="InterPro" id="IPR011020">
    <property type="entry name" value="HTTM-like"/>
</dbReference>
<evidence type="ECO:0000256" key="3">
    <source>
        <dbReference type="ARBA" id="ARBA00022989"/>
    </source>
</evidence>
<feature type="transmembrane region" description="Helical" evidence="6">
    <location>
        <begin position="213"/>
        <end position="235"/>
    </location>
</feature>
<feature type="region of interest" description="Disordered" evidence="5">
    <location>
        <begin position="284"/>
        <end position="304"/>
    </location>
</feature>
<name>A0ABQ1MEP4_9SPHI</name>
<evidence type="ECO:0000259" key="7">
    <source>
        <dbReference type="SMART" id="SM00752"/>
    </source>
</evidence>